<evidence type="ECO:0000256" key="7">
    <source>
        <dbReference type="ARBA" id="ARBA00059688"/>
    </source>
</evidence>
<dbReference type="FunFam" id="1.10.287.1260:FF:000005">
    <property type="entry name" value="Mechanosensitive ion channel family protein"/>
    <property type="match status" value="1"/>
</dbReference>
<evidence type="ECO:0000256" key="2">
    <source>
        <dbReference type="ARBA" id="ARBA00008017"/>
    </source>
</evidence>
<evidence type="ECO:0000256" key="5">
    <source>
        <dbReference type="ARBA" id="ARBA00022989"/>
    </source>
</evidence>
<evidence type="ECO:0000313" key="13">
    <source>
        <dbReference type="Proteomes" id="UP000789845"/>
    </source>
</evidence>
<dbReference type="GO" id="GO:0008381">
    <property type="term" value="F:mechanosensitive monoatomic ion channel activity"/>
    <property type="evidence" value="ECO:0007669"/>
    <property type="project" value="InterPro"/>
</dbReference>
<comment type="subcellular location">
    <subcellularLocation>
        <location evidence="1">Cell membrane</location>
        <topology evidence="1">Multi-pass membrane protein</topology>
    </subcellularLocation>
</comment>
<dbReference type="InterPro" id="IPR011066">
    <property type="entry name" value="MscS_channel_C_sf"/>
</dbReference>
<evidence type="ECO:0000256" key="3">
    <source>
        <dbReference type="ARBA" id="ARBA00022475"/>
    </source>
</evidence>
<dbReference type="InterPro" id="IPR049142">
    <property type="entry name" value="MS_channel_1st"/>
</dbReference>
<dbReference type="Gene3D" id="1.10.287.1260">
    <property type="match status" value="1"/>
</dbReference>
<evidence type="ECO:0000313" key="12">
    <source>
        <dbReference type="EMBL" id="CAG9609071.1"/>
    </source>
</evidence>
<evidence type="ECO:0000259" key="9">
    <source>
        <dbReference type="Pfam" id="PF00924"/>
    </source>
</evidence>
<dbReference type="Gene3D" id="2.30.30.60">
    <property type="match status" value="1"/>
</dbReference>
<evidence type="ECO:0000256" key="4">
    <source>
        <dbReference type="ARBA" id="ARBA00022692"/>
    </source>
</evidence>
<keyword evidence="13" id="KW-1185">Reference proteome</keyword>
<dbReference type="InterPro" id="IPR010920">
    <property type="entry name" value="LSM_dom_sf"/>
</dbReference>
<dbReference type="EMBL" id="CAKJTG010000015">
    <property type="protein sequence ID" value="CAG9609071.1"/>
    <property type="molecule type" value="Genomic_DNA"/>
</dbReference>
<dbReference type="PANTHER" id="PTHR30460:SF0">
    <property type="entry name" value="MODERATE CONDUCTANCE MECHANOSENSITIVE CHANNEL YBIO"/>
    <property type="match status" value="1"/>
</dbReference>
<evidence type="ECO:0000259" key="10">
    <source>
        <dbReference type="Pfam" id="PF21082"/>
    </source>
</evidence>
<name>A0A9C7GB14_9BACI</name>
<comment type="caution">
    <text evidence="12">The sequence shown here is derived from an EMBL/GenBank/DDBJ whole genome shotgun (WGS) entry which is preliminary data.</text>
</comment>
<dbReference type="Proteomes" id="UP000789845">
    <property type="component" value="Unassembled WGS sequence"/>
</dbReference>
<dbReference type="InterPro" id="IPR006685">
    <property type="entry name" value="MscS_channel_2nd"/>
</dbReference>
<evidence type="ECO:0000256" key="6">
    <source>
        <dbReference type="ARBA" id="ARBA00023136"/>
    </source>
</evidence>
<feature type="domain" description="Mechanosensitive ion channel MscS C-terminal" evidence="10">
    <location>
        <begin position="190"/>
        <end position="273"/>
    </location>
</feature>
<dbReference type="InterPro" id="IPR049278">
    <property type="entry name" value="MS_channel_C"/>
</dbReference>
<keyword evidence="3" id="KW-1003">Cell membrane</keyword>
<dbReference type="SUPFAM" id="SSF82861">
    <property type="entry name" value="Mechanosensitive channel protein MscS (YggB), transmembrane region"/>
    <property type="match status" value="1"/>
</dbReference>
<keyword evidence="4 8" id="KW-0812">Transmembrane</keyword>
<dbReference type="SUPFAM" id="SSF82689">
    <property type="entry name" value="Mechanosensitive channel protein MscS (YggB), C-terminal domain"/>
    <property type="match status" value="1"/>
</dbReference>
<evidence type="ECO:0000256" key="8">
    <source>
        <dbReference type="SAM" id="Phobius"/>
    </source>
</evidence>
<evidence type="ECO:0000259" key="11">
    <source>
        <dbReference type="Pfam" id="PF21088"/>
    </source>
</evidence>
<dbReference type="Gene3D" id="3.30.70.100">
    <property type="match status" value="1"/>
</dbReference>
<dbReference type="PANTHER" id="PTHR30460">
    <property type="entry name" value="MODERATE CONDUCTANCE MECHANOSENSITIVE CHANNEL YBIO"/>
    <property type="match status" value="1"/>
</dbReference>
<feature type="transmembrane region" description="Helical" evidence="8">
    <location>
        <begin position="101"/>
        <end position="121"/>
    </location>
</feature>
<comment type="function">
    <text evidence="7">May play a role in resistance to osmotic downshock.</text>
</comment>
<organism evidence="12 13">
    <name type="scientific">Pseudoneobacillus rhizosphaerae</name>
    <dbReference type="NCBI Taxonomy" id="2880968"/>
    <lineage>
        <taxon>Bacteria</taxon>
        <taxon>Bacillati</taxon>
        <taxon>Bacillota</taxon>
        <taxon>Bacilli</taxon>
        <taxon>Bacillales</taxon>
        <taxon>Bacillaceae</taxon>
        <taxon>Pseudoneobacillus</taxon>
    </lineage>
</organism>
<proteinExistence type="inferred from homology"/>
<accession>A0A9C7GB14</accession>
<keyword evidence="5 8" id="KW-1133">Transmembrane helix</keyword>
<dbReference type="Pfam" id="PF00924">
    <property type="entry name" value="MS_channel_2nd"/>
    <property type="match status" value="1"/>
</dbReference>
<feature type="domain" description="Mechanosensitive ion channel MscS" evidence="9">
    <location>
        <begin position="119"/>
        <end position="183"/>
    </location>
</feature>
<dbReference type="GO" id="GO:0005886">
    <property type="term" value="C:plasma membrane"/>
    <property type="evidence" value="ECO:0007669"/>
    <property type="project" value="UniProtKB-SubCell"/>
</dbReference>
<feature type="domain" description="Mechanosensitive ion channel transmembrane helices 2/3" evidence="11">
    <location>
        <begin position="77"/>
        <end position="118"/>
    </location>
</feature>
<dbReference type="AlphaFoldDB" id="A0A9C7GB14"/>
<evidence type="ECO:0000256" key="1">
    <source>
        <dbReference type="ARBA" id="ARBA00004651"/>
    </source>
</evidence>
<feature type="transmembrane region" description="Helical" evidence="8">
    <location>
        <begin position="74"/>
        <end position="95"/>
    </location>
</feature>
<dbReference type="InterPro" id="IPR045276">
    <property type="entry name" value="YbiO_bact"/>
</dbReference>
<dbReference type="SUPFAM" id="SSF50182">
    <property type="entry name" value="Sm-like ribonucleoproteins"/>
    <property type="match status" value="1"/>
</dbReference>
<keyword evidence="6 8" id="KW-0472">Membrane</keyword>
<dbReference type="InterPro" id="IPR011014">
    <property type="entry name" value="MscS_channel_TM-2"/>
</dbReference>
<feature type="transmembrane region" description="Helical" evidence="8">
    <location>
        <begin position="31"/>
        <end position="53"/>
    </location>
</feature>
<gene>
    <name evidence="12" type="primary">mscS</name>
    <name evidence="12" type="ORF">NEOCIP111885_02794</name>
</gene>
<dbReference type="Pfam" id="PF21088">
    <property type="entry name" value="MS_channel_1st"/>
    <property type="match status" value="1"/>
</dbReference>
<dbReference type="InterPro" id="IPR023408">
    <property type="entry name" value="MscS_beta-dom_sf"/>
</dbReference>
<sequence>MDYISRLYSKMKLELLNEENWLSLGEMAMKIIAILILSNIIIRIGKVAINNIFKVRLKSPIRTSERRETTLMKLLENILTYVISFMAFLMILSTLTIDVKALLAGAGIVGLAVGFGAQNLVKDIITGFFIIFEDQFSVGDQVRIGTLEGVVQEIGLRTTKLKSGSGELHILPNGSIIQVTNFSIHNSKASIDISLAYGTDIIRAEQLIQELLVTLPEKYDDLVKVPEVLGVQNFGPSEIILRIAVETKPLRQTTVGRMIRRDLKLWLDQHGLEAQFQ</sequence>
<dbReference type="Pfam" id="PF21082">
    <property type="entry name" value="MS_channel_3rd"/>
    <property type="match status" value="1"/>
</dbReference>
<reference evidence="12" key="1">
    <citation type="submission" date="2021-10" db="EMBL/GenBank/DDBJ databases">
        <authorList>
            <person name="Criscuolo A."/>
        </authorList>
    </citation>
    <scope>NUCLEOTIDE SEQUENCE</scope>
    <source>
        <strain evidence="12">CIP111885</strain>
    </source>
</reference>
<comment type="similarity">
    <text evidence="2">Belongs to the MscS (TC 1.A.23) family.</text>
</comment>
<dbReference type="FunFam" id="2.30.30.60:FF:000001">
    <property type="entry name" value="MscS Mechanosensitive ion channel"/>
    <property type="match status" value="1"/>
</dbReference>
<protein>
    <submittedName>
        <fullName evidence="12">Small-conductance mechanosensitive channel</fullName>
    </submittedName>
</protein>